<reference evidence="4 5" key="1">
    <citation type="journal article" date="2018" name="Front. Microbiol.">
        <title>Prospects for Fungal Bioremediation of Acidic Radioactive Waste Sites: Characterization and Genome Sequence of Rhodotorula taiwanensis MD1149.</title>
        <authorList>
            <person name="Tkavc R."/>
            <person name="Matrosova V.Y."/>
            <person name="Grichenko O.E."/>
            <person name="Gostincar C."/>
            <person name="Volpe R.P."/>
            <person name="Klimenkova P."/>
            <person name="Gaidamakova E.K."/>
            <person name="Zhou C.E."/>
            <person name="Stewart B.J."/>
            <person name="Lyman M.G."/>
            <person name="Malfatti S.A."/>
            <person name="Rubinfeld B."/>
            <person name="Courtot M."/>
            <person name="Singh J."/>
            <person name="Dalgard C.L."/>
            <person name="Hamilton T."/>
            <person name="Frey K.G."/>
            <person name="Gunde-Cimerman N."/>
            <person name="Dugan L."/>
            <person name="Daly M.J."/>
        </authorList>
    </citation>
    <scope>NUCLEOTIDE SEQUENCE [LARGE SCALE GENOMIC DNA]</scope>
    <source>
        <strain evidence="4 5">MD1149</strain>
    </source>
</reference>
<organism evidence="4 5">
    <name type="scientific">Rhodotorula taiwanensis</name>
    <dbReference type="NCBI Taxonomy" id="741276"/>
    <lineage>
        <taxon>Eukaryota</taxon>
        <taxon>Fungi</taxon>
        <taxon>Dikarya</taxon>
        <taxon>Basidiomycota</taxon>
        <taxon>Pucciniomycotina</taxon>
        <taxon>Microbotryomycetes</taxon>
        <taxon>Sporidiobolales</taxon>
        <taxon>Sporidiobolaceae</taxon>
        <taxon>Rhodotorula</taxon>
    </lineage>
</organism>
<protein>
    <recommendedName>
        <fullName evidence="3">Fumarylacetoacetase-like C-terminal domain-containing protein</fullName>
    </recommendedName>
</protein>
<accession>A0A2S5B1Q9</accession>
<evidence type="ECO:0000259" key="3">
    <source>
        <dbReference type="Pfam" id="PF01557"/>
    </source>
</evidence>
<dbReference type="GO" id="GO:0003824">
    <property type="term" value="F:catalytic activity"/>
    <property type="evidence" value="ECO:0007669"/>
    <property type="project" value="InterPro"/>
</dbReference>
<gene>
    <name evidence="4" type="ORF">BMF94_6127</name>
</gene>
<feature type="domain" description="Fumarylacetoacetase-like C-terminal" evidence="3">
    <location>
        <begin position="89"/>
        <end position="295"/>
    </location>
</feature>
<dbReference type="EMBL" id="PJQD01000097">
    <property type="protein sequence ID" value="POY70717.1"/>
    <property type="molecule type" value="Genomic_DNA"/>
</dbReference>
<evidence type="ECO:0000313" key="5">
    <source>
        <dbReference type="Proteomes" id="UP000237144"/>
    </source>
</evidence>
<dbReference type="GO" id="GO:0046872">
    <property type="term" value="F:metal ion binding"/>
    <property type="evidence" value="ECO:0007669"/>
    <property type="project" value="UniProtKB-KW"/>
</dbReference>
<name>A0A2S5B1Q9_9BASI</name>
<keyword evidence="5" id="KW-1185">Reference proteome</keyword>
<proteinExistence type="inferred from homology"/>
<evidence type="ECO:0000256" key="2">
    <source>
        <dbReference type="ARBA" id="ARBA00022723"/>
    </source>
</evidence>
<comment type="caution">
    <text evidence="4">The sequence shown here is derived from an EMBL/GenBank/DDBJ whole genome shotgun (WGS) entry which is preliminary data.</text>
</comment>
<dbReference type="InterPro" id="IPR036663">
    <property type="entry name" value="Fumarylacetoacetase_C_sf"/>
</dbReference>
<dbReference type="OrthoDB" id="411064at2759"/>
<evidence type="ECO:0000256" key="1">
    <source>
        <dbReference type="ARBA" id="ARBA00010211"/>
    </source>
</evidence>
<dbReference type="STRING" id="741276.A0A2S5B1Q9"/>
<keyword evidence="2" id="KW-0479">Metal-binding</keyword>
<sequence>MSWSRLIRFVAQEDGKIYHGEPEQEGDLGLMYHSGERITARLVSHPLAPQPTRSSKVLTVKQLLSPLAPSDVPAIRGLGLQYAADPTSKAASPPVLCLFFKPSTCISGPEAAIPLPDVATDEKNDYEVELCVVIGKPAKDVKAVDAMQHVAGFCVVNDVSSRGLCVKGGQWGVGKSFDGRVACLARATGWCPIGPCIVAPNALGRDPHQLEITTRVNGNLVQQTSTKYLLARIPEMIERLSHGATLESGSLILTGSPTAIGRKAPTEASSESPFMRDGDEVRCYVEGCGTLINHVKAVRSPTARKAKL</sequence>
<dbReference type="PANTHER" id="PTHR11820">
    <property type="entry name" value="ACYLPYRUVASE"/>
    <property type="match status" value="1"/>
</dbReference>
<dbReference type="Proteomes" id="UP000237144">
    <property type="component" value="Unassembled WGS sequence"/>
</dbReference>
<dbReference type="Gene3D" id="3.90.850.10">
    <property type="entry name" value="Fumarylacetoacetase-like, C-terminal domain"/>
    <property type="match status" value="1"/>
</dbReference>
<evidence type="ECO:0000313" key="4">
    <source>
        <dbReference type="EMBL" id="POY70717.1"/>
    </source>
</evidence>
<dbReference type="Pfam" id="PF01557">
    <property type="entry name" value="FAA_hydrolase"/>
    <property type="match status" value="1"/>
</dbReference>
<comment type="similarity">
    <text evidence="1">Belongs to the FAH family.</text>
</comment>
<dbReference type="SUPFAM" id="SSF56529">
    <property type="entry name" value="FAH"/>
    <property type="match status" value="1"/>
</dbReference>
<dbReference type="AlphaFoldDB" id="A0A2S5B1Q9"/>
<dbReference type="InterPro" id="IPR011234">
    <property type="entry name" value="Fumarylacetoacetase-like_C"/>
</dbReference>